<feature type="compositionally biased region" description="Polar residues" evidence="1">
    <location>
        <begin position="23"/>
        <end position="36"/>
    </location>
</feature>
<name>A0AAV0C305_9ASTE</name>
<reference evidence="2" key="1">
    <citation type="submission" date="2022-07" db="EMBL/GenBank/DDBJ databases">
        <authorList>
            <person name="Macas J."/>
            <person name="Novak P."/>
            <person name="Neumann P."/>
        </authorList>
    </citation>
    <scope>NUCLEOTIDE SEQUENCE</scope>
</reference>
<evidence type="ECO:0000313" key="3">
    <source>
        <dbReference type="Proteomes" id="UP001152523"/>
    </source>
</evidence>
<sequence>MPTFTSIALENLLEPRLRDSHQKPLSSEQITISPRGTNGGTAKDEAGLEGAENTKHQPLNHYCISPALYITSDPTPIPDASSGSVSPSPYVANRKRRSGGNMANRKIDEFDDSERKEGEKDDEQNESTFQVRDTMEAEAMEDLVFGTPEVSADRIKGLELRDGVYLNPKCDVLLVGSANETVELDSQSFASTQGDFFDANEVLFSDFSDGSASSVSSYIVTMESELRTTRLQLLQEIEKRKDAENTLNMMSCQWQRISNILSEAGLKLPSPSSVIGGMEPDPNSIEDILQEIIVARFVSQAVGKGQARAEVELAVEAIIESKSQEISRLRDRLMYYETANREMSERNQEILDTARKQHQRQMTQQKLWSCVGLSAVVGISVAAYFYLSKPGHHQLTSRSGHSTAGDV</sequence>
<evidence type="ECO:0000256" key="1">
    <source>
        <dbReference type="SAM" id="MobiDB-lite"/>
    </source>
</evidence>
<dbReference type="EMBL" id="CAMAPF010000011">
    <property type="protein sequence ID" value="CAH9064441.1"/>
    <property type="molecule type" value="Genomic_DNA"/>
</dbReference>
<dbReference type="PANTHER" id="PTHR35490:SF3">
    <property type="entry name" value="(WILD MALAYSIAN BANANA) HYPOTHETICAL PROTEIN"/>
    <property type="match status" value="1"/>
</dbReference>
<dbReference type="AlphaFoldDB" id="A0AAV0C305"/>
<feature type="region of interest" description="Disordered" evidence="1">
    <location>
        <begin position="17"/>
        <end position="46"/>
    </location>
</feature>
<gene>
    <name evidence="2" type="ORF">CEPIT_LOCUS2114</name>
</gene>
<accession>A0AAV0C305</accession>
<organism evidence="2 3">
    <name type="scientific">Cuscuta epithymum</name>
    <dbReference type="NCBI Taxonomy" id="186058"/>
    <lineage>
        <taxon>Eukaryota</taxon>
        <taxon>Viridiplantae</taxon>
        <taxon>Streptophyta</taxon>
        <taxon>Embryophyta</taxon>
        <taxon>Tracheophyta</taxon>
        <taxon>Spermatophyta</taxon>
        <taxon>Magnoliopsida</taxon>
        <taxon>eudicotyledons</taxon>
        <taxon>Gunneridae</taxon>
        <taxon>Pentapetalae</taxon>
        <taxon>asterids</taxon>
        <taxon>lamiids</taxon>
        <taxon>Solanales</taxon>
        <taxon>Convolvulaceae</taxon>
        <taxon>Cuscuteae</taxon>
        <taxon>Cuscuta</taxon>
        <taxon>Cuscuta subgen. Cuscuta</taxon>
    </lineage>
</organism>
<feature type="region of interest" description="Disordered" evidence="1">
    <location>
        <begin position="78"/>
        <end position="128"/>
    </location>
</feature>
<protein>
    <submittedName>
        <fullName evidence="2">Uncharacterized protein</fullName>
    </submittedName>
</protein>
<keyword evidence="3" id="KW-1185">Reference proteome</keyword>
<dbReference type="Proteomes" id="UP001152523">
    <property type="component" value="Unassembled WGS sequence"/>
</dbReference>
<comment type="caution">
    <text evidence="2">The sequence shown here is derived from an EMBL/GenBank/DDBJ whole genome shotgun (WGS) entry which is preliminary data.</text>
</comment>
<feature type="compositionally biased region" description="Basic and acidic residues" evidence="1">
    <location>
        <begin position="105"/>
        <end position="119"/>
    </location>
</feature>
<evidence type="ECO:0000313" key="2">
    <source>
        <dbReference type="EMBL" id="CAH9064441.1"/>
    </source>
</evidence>
<proteinExistence type="predicted"/>
<dbReference type="PANTHER" id="PTHR35490">
    <property type="entry name" value="BACTERIOPHAGE N4 ADSORPTION B PROTEIN"/>
    <property type="match status" value="1"/>
</dbReference>